<gene>
    <name evidence="2" type="ORF">EYF80_031968</name>
</gene>
<evidence type="ECO:0000256" key="1">
    <source>
        <dbReference type="SAM" id="MobiDB-lite"/>
    </source>
</evidence>
<protein>
    <submittedName>
        <fullName evidence="2">Uncharacterized protein</fullName>
    </submittedName>
</protein>
<feature type="region of interest" description="Disordered" evidence="1">
    <location>
        <begin position="75"/>
        <end position="107"/>
    </location>
</feature>
<name>A0A4Z2GYV0_9TELE</name>
<feature type="region of interest" description="Disordered" evidence="1">
    <location>
        <begin position="1"/>
        <end position="35"/>
    </location>
</feature>
<sequence>MPRFIHAAAKSGLHGGHTHATPPSGGSAVRSPAVGRGCSPGAVLNRNRFGQQPLRLRQLAPLLPDVPQVVHGVDRATHTHSSASTATPSGFWGGTQQRDAIQNKRGV</sequence>
<keyword evidence="3" id="KW-1185">Reference proteome</keyword>
<accession>A0A4Z2GYV0</accession>
<proteinExistence type="predicted"/>
<evidence type="ECO:0000313" key="2">
    <source>
        <dbReference type="EMBL" id="TNN57784.1"/>
    </source>
</evidence>
<dbReference type="Proteomes" id="UP000314294">
    <property type="component" value="Unassembled WGS sequence"/>
</dbReference>
<reference evidence="2 3" key="1">
    <citation type="submission" date="2019-03" db="EMBL/GenBank/DDBJ databases">
        <title>First draft genome of Liparis tanakae, snailfish: a comprehensive survey of snailfish specific genes.</title>
        <authorList>
            <person name="Kim W."/>
            <person name="Song I."/>
            <person name="Jeong J.-H."/>
            <person name="Kim D."/>
            <person name="Kim S."/>
            <person name="Ryu S."/>
            <person name="Song J.Y."/>
            <person name="Lee S.K."/>
        </authorList>
    </citation>
    <scope>NUCLEOTIDE SEQUENCE [LARGE SCALE GENOMIC DNA]</scope>
    <source>
        <tissue evidence="2">Muscle</tissue>
    </source>
</reference>
<dbReference type="AlphaFoldDB" id="A0A4Z2GYV0"/>
<dbReference type="EMBL" id="SRLO01000396">
    <property type="protein sequence ID" value="TNN57784.1"/>
    <property type="molecule type" value="Genomic_DNA"/>
</dbReference>
<evidence type="ECO:0000313" key="3">
    <source>
        <dbReference type="Proteomes" id="UP000314294"/>
    </source>
</evidence>
<comment type="caution">
    <text evidence="2">The sequence shown here is derived from an EMBL/GenBank/DDBJ whole genome shotgun (WGS) entry which is preliminary data.</text>
</comment>
<organism evidence="2 3">
    <name type="scientific">Liparis tanakae</name>
    <name type="common">Tanaka's snailfish</name>
    <dbReference type="NCBI Taxonomy" id="230148"/>
    <lineage>
        <taxon>Eukaryota</taxon>
        <taxon>Metazoa</taxon>
        <taxon>Chordata</taxon>
        <taxon>Craniata</taxon>
        <taxon>Vertebrata</taxon>
        <taxon>Euteleostomi</taxon>
        <taxon>Actinopterygii</taxon>
        <taxon>Neopterygii</taxon>
        <taxon>Teleostei</taxon>
        <taxon>Neoteleostei</taxon>
        <taxon>Acanthomorphata</taxon>
        <taxon>Eupercaria</taxon>
        <taxon>Perciformes</taxon>
        <taxon>Cottioidei</taxon>
        <taxon>Cottales</taxon>
        <taxon>Liparidae</taxon>
        <taxon>Liparis</taxon>
    </lineage>
</organism>